<evidence type="ECO:0000313" key="4">
    <source>
        <dbReference type="Proteomes" id="UP000243797"/>
    </source>
</evidence>
<dbReference type="InterPro" id="IPR052350">
    <property type="entry name" value="Metallo-dep_Lactonases"/>
</dbReference>
<accession>A0A2K1QQH1</accession>
<evidence type="ECO:0000256" key="1">
    <source>
        <dbReference type="ARBA" id="ARBA00038310"/>
    </source>
</evidence>
<feature type="domain" description="Amidohydrolase-related" evidence="2">
    <location>
        <begin position="213"/>
        <end position="353"/>
    </location>
</feature>
<sequence length="356" mass="40142">MGIPIIDSHIHLWPVSAANPDGHAWMVAVPQLAKQHILSDYRKAARQDLPAGYSVEGVVYVETDRQYTSDTSRPIEQWAKGPLDEIRFLRSIVEGDARETHADLLKGIIPWAPLDQGPEVFEQWIDLAKRTAGEQTWSRIKGFRFLLQAITERAKFEQLVLSQAFTDTLKAFSKEDRNFVFDVGIDAHSGGLWQLEAWVKVLEQVNGRGQGVVKFVMNHMCKPDMTESHTPGARGSPQFMSWAESIRAFASYPRVYMKLSGAFSELSNGVVDTVSAEEIAKRIKPWTDVVFEAFGPERIMFGSDWPVSNVRGPAGEDSWTIWKDVVDVIVQQRDLSDDAQHRIWTGTAREAYALQL</sequence>
<dbReference type="PANTHER" id="PTHR43569:SF2">
    <property type="entry name" value="AMIDOHYDROLASE-RELATED DOMAIN-CONTAINING PROTEIN"/>
    <property type="match status" value="1"/>
</dbReference>
<comment type="caution">
    <text evidence="3">The sequence shown here is derived from an EMBL/GenBank/DDBJ whole genome shotgun (WGS) entry which is preliminary data.</text>
</comment>
<dbReference type="Proteomes" id="UP000243797">
    <property type="component" value="Unassembled WGS sequence"/>
</dbReference>
<gene>
    <name evidence="3" type="ORF">CAC42_7021</name>
</gene>
<reference evidence="3 4" key="1">
    <citation type="submission" date="2017-06" db="EMBL/GenBank/DDBJ databases">
        <title>Draft genome sequence of a variant of Elsinoe murrayae.</title>
        <authorList>
            <person name="Cheng Q."/>
        </authorList>
    </citation>
    <scope>NUCLEOTIDE SEQUENCE [LARGE SCALE GENOMIC DNA]</scope>
    <source>
        <strain evidence="3 4">CQ-2017a</strain>
    </source>
</reference>
<dbReference type="AlphaFoldDB" id="A0A2K1QQH1"/>
<dbReference type="InterPro" id="IPR032466">
    <property type="entry name" value="Metal_Hydrolase"/>
</dbReference>
<evidence type="ECO:0000259" key="2">
    <source>
        <dbReference type="Pfam" id="PF04909"/>
    </source>
</evidence>
<proteinExistence type="inferred from homology"/>
<protein>
    <recommendedName>
        <fullName evidence="2">Amidohydrolase-related domain-containing protein</fullName>
    </recommendedName>
</protein>
<dbReference type="InParanoid" id="A0A2K1QQH1"/>
<dbReference type="SUPFAM" id="SSF51556">
    <property type="entry name" value="Metallo-dependent hydrolases"/>
    <property type="match status" value="1"/>
</dbReference>
<dbReference type="Pfam" id="PF04909">
    <property type="entry name" value="Amidohydro_2"/>
    <property type="match status" value="1"/>
</dbReference>
<organism evidence="3 4">
    <name type="scientific">Sphaceloma murrayae</name>
    <dbReference type="NCBI Taxonomy" id="2082308"/>
    <lineage>
        <taxon>Eukaryota</taxon>
        <taxon>Fungi</taxon>
        <taxon>Dikarya</taxon>
        <taxon>Ascomycota</taxon>
        <taxon>Pezizomycotina</taxon>
        <taxon>Dothideomycetes</taxon>
        <taxon>Dothideomycetidae</taxon>
        <taxon>Myriangiales</taxon>
        <taxon>Elsinoaceae</taxon>
        <taxon>Sphaceloma</taxon>
    </lineage>
</organism>
<name>A0A2K1QQH1_9PEZI</name>
<evidence type="ECO:0000313" key="3">
    <source>
        <dbReference type="EMBL" id="PNS17338.1"/>
    </source>
</evidence>
<dbReference type="GO" id="GO:0016787">
    <property type="term" value="F:hydrolase activity"/>
    <property type="evidence" value="ECO:0007669"/>
    <property type="project" value="InterPro"/>
</dbReference>
<dbReference type="Gene3D" id="3.20.20.140">
    <property type="entry name" value="Metal-dependent hydrolases"/>
    <property type="match status" value="1"/>
</dbReference>
<dbReference type="STRING" id="2082308.A0A2K1QQH1"/>
<comment type="similarity">
    <text evidence="1">Belongs to the metallo-dependent hydrolases superfamily.</text>
</comment>
<dbReference type="PANTHER" id="PTHR43569">
    <property type="entry name" value="AMIDOHYDROLASE"/>
    <property type="match status" value="1"/>
</dbReference>
<dbReference type="EMBL" id="NKHZ01000051">
    <property type="protein sequence ID" value="PNS17338.1"/>
    <property type="molecule type" value="Genomic_DNA"/>
</dbReference>
<keyword evidence="4" id="KW-1185">Reference proteome</keyword>
<dbReference type="OrthoDB" id="2135488at2759"/>
<dbReference type="InterPro" id="IPR006680">
    <property type="entry name" value="Amidohydro-rel"/>
</dbReference>